<protein>
    <submittedName>
        <fullName evidence="1">Uncharacterized protein</fullName>
    </submittedName>
</protein>
<sequence length="61" mass="6710">MEGLEKTAPVAMKTIDALGKFGAIGAALSKSKAYREFFKKENPKLNILVLVLRTLTKDLVM</sequence>
<comment type="caution">
    <text evidence="1">The sequence shown here is derived from an EMBL/GenBank/DDBJ whole genome shotgun (WGS) entry which is preliminary data.</text>
</comment>
<dbReference type="RefSeq" id="WP_354364856.1">
    <property type="nucleotide sequence ID" value="NZ_JBEPLO010000009.1"/>
</dbReference>
<keyword evidence="2" id="KW-1185">Reference proteome</keyword>
<proteinExistence type="predicted"/>
<organism evidence="1 2">
    <name type="scientific">Streptococcus rupicaprae</name>
    <dbReference type="NCBI Taxonomy" id="759619"/>
    <lineage>
        <taxon>Bacteria</taxon>
        <taxon>Bacillati</taxon>
        <taxon>Bacillota</taxon>
        <taxon>Bacilli</taxon>
        <taxon>Lactobacillales</taxon>
        <taxon>Streptococcaceae</taxon>
        <taxon>Streptococcus</taxon>
    </lineage>
</organism>
<reference evidence="1 2" key="1">
    <citation type="submission" date="2024-06" db="EMBL/GenBank/DDBJ databases">
        <title>Genomic Encyclopedia of Type Strains, Phase IV (KMG-IV): sequencing the most valuable type-strain genomes for metagenomic binning, comparative biology and taxonomic classification.</title>
        <authorList>
            <person name="Goeker M."/>
        </authorList>
    </citation>
    <scope>NUCLEOTIDE SEQUENCE [LARGE SCALE GENOMIC DNA]</scope>
    <source>
        <strain evidence="1 2">DSM 28303</strain>
    </source>
</reference>
<evidence type="ECO:0000313" key="2">
    <source>
        <dbReference type="Proteomes" id="UP001549122"/>
    </source>
</evidence>
<accession>A0ABV2FH76</accession>
<gene>
    <name evidence="1" type="ORF">ABID29_001023</name>
</gene>
<name>A0ABV2FH76_9STRE</name>
<dbReference type="Proteomes" id="UP001549122">
    <property type="component" value="Unassembled WGS sequence"/>
</dbReference>
<evidence type="ECO:0000313" key="1">
    <source>
        <dbReference type="EMBL" id="MET3557911.1"/>
    </source>
</evidence>
<dbReference type="EMBL" id="JBEPLO010000009">
    <property type="protein sequence ID" value="MET3557911.1"/>
    <property type="molecule type" value="Genomic_DNA"/>
</dbReference>